<protein>
    <submittedName>
        <fullName evidence="1">Uncharacterized protein</fullName>
    </submittedName>
</protein>
<comment type="caution">
    <text evidence="1">The sequence shown here is derived from an EMBL/GenBank/DDBJ whole genome shotgun (WGS) entry which is preliminary data.</text>
</comment>
<evidence type="ECO:0000313" key="1">
    <source>
        <dbReference type="EMBL" id="KAF3449927.1"/>
    </source>
</evidence>
<dbReference type="AlphaFoldDB" id="A0A8K0HC74"/>
<dbReference type="EMBL" id="VOIH02000003">
    <property type="protein sequence ID" value="KAF3449927.1"/>
    <property type="molecule type" value="Genomic_DNA"/>
</dbReference>
<name>A0A8K0HC74_9ROSA</name>
<dbReference type="Proteomes" id="UP000796880">
    <property type="component" value="Unassembled WGS sequence"/>
</dbReference>
<reference evidence="1" key="1">
    <citation type="submission" date="2020-03" db="EMBL/GenBank/DDBJ databases">
        <title>A high-quality chromosome-level genome assembly of a woody plant with both climbing and erect habits, Rhamnella rubrinervis.</title>
        <authorList>
            <person name="Lu Z."/>
            <person name="Yang Y."/>
            <person name="Zhu X."/>
            <person name="Sun Y."/>
        </authorList>
    </citation>
    <scope>NUCLEOTIDE SEQUENCE</scope>
    <source>
        <strain evidence="1">BYM</strain>
        <tissue evidence="1">Leaf</tissue>
    </source>
</reference>
<keyword evidence="2" id="KW-1185">Reference proteome</keyword>
<accession>A0A8K0HC74</accession>
<organism evidence="1 2">
    <name type="scientific">Rhamnella rubrinervis</name>
    <dbReference type="NCBI Taxonomy" id="2594499"/>
    <lineage>
        <taxon>Eukaryota</taxon>
        <taxon>Viridiplantae</taxon>
        <taxon>Streptophyta</taxon>
        <taxon>Embryophyta</taxon>
        <taxon>Tracheophyta</taxon>
        <taxon>Spermatophyta</taxon>
        <taxon>Magnoliopsida</taxon>
        <taxon>eudicotyledons</taxon>
        <taxon>Gunneridae</taxon>
        <taxon>Pentapetalae</taxon>
        <taxon>rosids</taxon>
        <taxon>fabids</taxon>
        <taxon>Rosales</taxon>
        <taxon>Rhamnaceae</taxon>
        <taxon>rhamnoid group</taxon>
        <taxon>Rhamneae</taxon>
        <taxon>Rhamnella</taxon>
    </lineage>
</organism>
<gene>
    <name evidence="1" type="ORF">FNV43_RR06006</name>
</gene>
<sequence length="85" mass="9308">MAEHHISGLWAYEDLIDSLWASEGLCGGDMAVEGNKVGVVIVARGRTGGRHIALRKHDRERPASAGRLEVLDLLSLILLLDHGRR</sequence>
<evidence type="ECO:0000313" key="2">
    <source>
        <dbReference type="Proteomes" id="UP000796880"/>
    </source>
</evidence>
<proteinExistence type="predicted"/>